<evidence type="ECO:0000256" key="1">
    <source>
        <dbReference type="SAM" id="Phobius"/>
    </source>
</evidence>
<accession>A0A0A9BFW8</accession>
<feature type="transmembrane region" description="Helical" evidence="1">
    <location>
        <begin position="21"/>
        <end position="41"/>
    </location>
</feature>
<dbReference type="AlphaFoldDB" id="A0A0A9BFW8"/>
<reference evidence="2" key="2">
    <citation type="journal article" date="2015" name="Data Brief">
        <title>Shoot transcriptome of the giant reed, Arundo donax.</title>
        <authorList>
            <person name="Barrero R.A."/>
            <person name="Guerrero F.D."/>
            <person name="Moolhuijzen P."/>
            <person name="Goolsby J.A."/>
            <person name="Tidwell J."/>
            <person name="Bellgard S.E."/>
            <person name="Bellgard M.I."/>
        </authorList>
    </citation>
    <scope>NUCLEOTIDE SEQUENCE</scope>
    <source>
        <tissue evidence="2">Shoot tissue taken approximately 20 cm above the soil surface</tissue>
    </source>
</reference>
<dbReference type="EMBL" id="GBRH01235654">
    <property type="protein sequence ID" value="JAD62241.1"/>
    <property type="molecule type" value="Transcribed_RNA"/>
</dbReference>
<keyword evidence="1" id="KW-0472">Membrane</keyword>
<proteinExistence type="predicted"/>
<sequence length="43" mass="4648">MISSLTVNQTSFVRMVKTSKFSCICVDCSILSFSLVVGLSITT</sequence>
<keyword evidence="1" id="KW-1133">Transmembrane helix</keyword>
<protein>
    <submittedName>
        <fullName evidence="2">Uncharacterized protein</fullName>
    </submittedName>
</protein>
<evidence type="ECO:0000313" key="2">
    <source>
        <dbReference type="EMBL" id="JAD62241.1"/>
    </source>
</evidence>
<reference evidence="2" key="1">
    <citation type="submission" date="2014-09" db="EMBL/GenBank/DDBJ databases">
        <authorList>
            <person name="Magalhaes I.L.F."/>
            <person name="Oliveira U."/>
            <person name="Santos F.R."/>
            <person name="Vidigal T.H.D.A."/>
            <person name="Brescovit A.D."/>
            <person name="Santos A.J."/>
        </authorList>
    </citation>
    <scope>NUCLEOTIDE SEQUENCE</scope>
    <source>
        <tissue evidence="2">Shoot tissue taken approximately 20 cm above the soil surface</tissue>
    </source>
</reference>
<name>A0A0A9BFW8_ARUDO</name>
<organism evidence="2">
    <name type="scientific">Arundo donax</name>
    <name type="common">Giant reed</name>
    <name type="synonym">Donax arundinaceus</name>
    <dbReference type="NCBI Taxonomy" id="35708"/>
    <lineage>
        <taxon>Eukaryota</taxon>
        <taxon>Viridiplantae</taxon>
        <taxon>Streptophyta</taxon>
        <taxon>Embryophyta</taxon>
        <taxon>Tracheophyta</taxon>
        <taxon>Spermatophyta</taxon>
        <taxon>Magnoliopsida</taxon>
        <taxon>Liliopsida</taxon>
        <taxon>Poales</taxon>
        <taxon>Poaceae</taxon>
        <taxon>PACMAD clade</taxon>
        <taxon>Arundinoideae</taxon>
        <taxon>Arundineae</taxon>
        <taxon>Arundo</taxon>
    </lineage>
</organism>
<keyword evidence="1" id="KW-0812">Transmembrane</keyword>